<evidence type="ECO:0000313" key="2">
    <source>
        <dbReference type="Proteomes" id="UP000291084"/>
    </source>
</evidence>
<gene>
    <name evidence="1" type="primary">Vigan.02G083000</name>
    <name evidence="1" type="ORF">VIGAN_02083000</name>
</gene>
<evidence type="ECO:0000313" key="1">
    <source>
        <dbReference type="EMBL" id="BAT78183.1"/>
    </source>
</evidence>
<proteinExistence type="predicted"/>
<accession>A0A0S3RC87</accession>
<dbReference type="InterPro" id="IPR036278">
    <property type="entry name" value="Sialidase_sf"/>
</dbReference>
<dbReference type="PANTHER" id="PTHR43752:SF2">
    <property type="entry name" value="BNR_ASP-BOX REPEAT FAMILY PROTEIN"/>
    <property type="match status" value="1"/>
</dbReference>
<dbReference type="PANTHER" id="PTHR43752">
    <property type="entry name" value="BNR/ASP-BOX REPEAT FAMILY PROTEIN"/>
    <property type="match status" value="1"/>
</dbReference>
<dbReference type="AlphaFoldDB" id="A0A0S3RC87"/>
<reference evidence="1 2" key="1">
    <citation type="journal article" date="2015" name="Sci. Rep.">
        <title>The power of single molecule real-time sequencing technology in the de novo assembly of a eukaryotic genome.</title>
        <authorList>
            <person name="Sakai H."/>
            <person name="Naito K."/>
            <person name="Ogiso-Tanaka E."/>
            <person name="Takahashi Y."/>
            <person name="Iseki K."/>
            <person name="Muto C."/>
            <person name="Satou K."/>
            <person name="Teruya K."/>
            <person name="Shiroma A."/>
            <person name="Shimoji M."/>
            <person name="Hirano T."/>
            <person name="Itoh T."/>
            <person name="Kaga A."/>
            <person name="Tomooka N."/>
        </authorList>
    </citation>
    <scope>NUCLEOTIDE SEQUENCE [LARGE SCALE GENOMIC DNA]</scope>
    <source>
        <strain evidence="2">cv. Shumari</strain>
    </source>
</reference>
<dbReference type="SUPFAM" id="SSF50939">
    <property type="entry name" value="Sialidases"/>
    <property type="match status" value="1"/>
</dbReference>
<name>A0A0S3RC87_PHAAN</name>
<keyword evidence="2" id="KW-1185">Reference proteome</keyword>
<organism evidence="1 2">
    <name type="scientific">Vigna angularis var. angularis</name>
    <dbReference type="NCBI Taxonomy" id="157739"/>
    <lineage>
        <taxon>Eukaryota</taxon>
        <taxon>Viridiplantae</taxon>
        <taxon>Streptophyta</taxon>
        <taxon>Embryophyta</taxon>
        <taxon>Tracheophyta</taxon>
        <taxon>Spermatophyta</taxon>
        <taxon>Magnoliopsida</taxon>
        <taxon>eudicotyledons</taxon>
        <taxon>Gunneridae</taxon>
        <taxon>Pentapetalae</taxon>
        <taxon>rosids</taxon>
        <taxon>fabids</taxon>
        <taxon>Fabales</taxon>
        <taxon>Fabaceae</taxon>
        <taxon>Papilionoideae</taxon>
        <taxon>50 kb inversion clade</taxon>
        <taxon>NPAAA clade</taxon>
        <taxon>indigoferoid/millettioid clade</taxon>
        <taxon>Phaseoleae</taxon>
        <taxon>Vigna</taxon>
    </lineage>
</organism>
<protein>
    <submittedName>
        <fullName evidence="1">Uncharacterized protein</fullName>
    </submittedName>
</protein>
<dbReference type="EMBL" id="AP015035">
    <property type="protein sequence ID" value="BAT78183.1"/>
    <property type="molecule type" value="Genomic_DNA"/>
</dbReference>
<sequence length="92" mass="11241">MEYQFNIHLNMFLPSLLNQVFYIDHFGSHRTQMYEALVNFEQMRRIWLFNFRWNGFMKRSNDKGITWTEREQLPPGILGPIKNKVKLKLLTY</sequence>
<dbReference type="Proteomes" id="UP000291084">
    <property type="component" value="Chromosome 2"/>
</dbReference>